<dbReference type="RefSeq" id="WP_073089480.1">
    <property type="nucleotide sequence ID" value="NZ_FQWY01000005.1"/>
</dbReference>
<gene>
    <name evidence="1" type="ORF">SAMN02745221_00451</name>
</gene>
<dbReference type="EMBL" id="FQWY01000005">
    <property type="protein sequence ID" value="SHG54307.1"/>
    <property type="molecule type" value="Genomic_DNA"/>
</dbReference>
<evidence type="ECO:0000313" key="1">
    <source>
        <dbReference type="EMBL" id="SHG54307.1"/>
    </source>
</evidence>
<name>A0A1M5KNF2_9FIRM</name>
<dbReference type="Pfam" id="PF20074">
    <property type="entry name" value="DUF6470"/>
    <property type="match status" value="1"/>
</dbReference>
<sequence length="186" mass="21789">MLRLRIEQEFARIGLNIQKPFLPLRTTLPKIELNIKKPELRLNNHLPRVYIDQRRCFADMEKRTLDDFIRYYAERGREQVLKAIGDIAEEGDMLARIEEGVRLEDVAEKGWGEMADFNVTAIPKQPPDITWEVKPVEVEFIPGEVELELVRGRVENLFTPGKVEVYLEQKNYIKIDWVGENLDIKV</sequence>
<dbReference type="InterPro" id="IPR045527">
    <property type="entry name" value="DUF6470"/>
</dbReference>
<dbReference type="STRING" id="1123382.SAMN02745221_00451"/>
<organism evidence="1 2">
    <name type="scientific">Thermosyntropha lipolytica DSM 11003</name>
    <dbReference type="NCBI Taxonomy" id="1123382"/>
    <lineage>
        <taxon>Bacteria</taxon>
        <taxon>Bacillati</taxon>
        <taxon>Bacillota</taxon>
        <taxon>Clostridia</taxon>
        <taxon>Eubacteriales</taxon>
        <taxon>Syntrophomonadaceae</taxon>
        <taxon>Thermosyntropha</taxon>
    </lineage>
</organism>
<accession>A0A1M5KNF2</accession>
<keyword evidence="2" id="KW-1185">Reference proteome</keyword>
<dbReference type="OrthoDB" id="2112831at2"/>
<proteinExistence type="predicted"/>
<dbReference type="Proteomes" id="UP000242329">
    <property type="component" value="Unassembled WGS sequence"/>
</dbReference>
<evidence type="ECO:0000313" key="2">
    <source>
        <dbReference type="Proteomes" id="UP000242329"/>
    </source>
</evidence>
<dbReference type="AlphaFoldDB" id="A0A1M5KNF2"/>
<reference evidence="2" key="1">
    <citation type="submission" date="2016-11" db="EMBL/GenBank/DDBJ databases">
        <authorList>
            <person name="Varghese N."/>
            <person name="Submissions S."/>
        </authorList>
    </citation>
    <scope>NUCLEOTIDE SEQUENCE [LARGE SCALE GENOMIC DNA]</scope>
    <source>
        <strain evidence="2">DSM 11003</strain>
    </source>
</reference>
<protein>
    <submittedName>
        <fullName evidence="1">Uncharacterized protein</fullName>
    </submittedName>
</protein>